<sequence length="323" mass="37520">MTKILQKFISYFIISALVYYLFLVVETISLYFNEFGFDLTNGILFSFNQIPAVINFGIFIALILVTAELVKEKITISKIFEFGIIVSLIFSGLIFFLSNNMVPNLRMTSFLDRYENARKVPFTSQERIEKATEYKKTNVDMMSIGLINQYSDSLKTEDKSQKEKISELFKKIPDSIVQNDFSQKELNEYGISENKVTTEYNRRDLFQLKNEIRKNEFLTRQLRKSNWTKNARYLNSFLTLFLVCFGIVIGLNFKNQLIFSLVCIGIVIYSQTLTLITTSSDVFINGDNLLVLIFKIIMILIVFLYLVYRMNTKKNTGANTVYN</sequence>
<keyword evidence="1" id="KW-0472">Membrane</keyword>
<comment type="caution">
    <text evidence="2">The sequence shown here is derived from an EMBL/GenBank/DDBJ whole genome shotgun (WGS) entry which is preliminary data.</text>
</comment>
<evidence type="ECO:0008006" key="4">
    <source>
        <dbReference type="Google" id="ProtNLM"/>
    </source>
</evidence>
<evidence type="ECO:0000313" key="2">
    <source>
        <dbReference type="EMBL" id="MFD1014640.1"/>
    </source>
</evidence>
<dbReference type="Proteomes" id="UP001597086">
    <property type="component" value="Unassembled WGS sequence"/>
</dbReference>
<feature type="transmembrane region" description="Helical" evidence="1">
    <location>
        <begin position="52"/>
        <end position="70"/>
    </location>
</feature>
<evidence type="ECO:0000313" key="3">
    <source>
        <dbReference type="Proteomes" id="UP001597086"/>
    </source>
</evidence>
<organism evidence="2 3">
    <name type="scientific">Winogradskyella rapida</name>
    <dbReference type="NCBI Taxonomy" id="549701"/>
    <lineage>
        <taxon>Bacteria</taxon>
        <taxon>Pseudomonadati</taxon>
        <taxon>Bacteroidota</taxon>
        <taxon>Flavobacteriia</taxon>
        <taxon>Flavobacteriales</taxon>
        <taxon>Flavobacteriaceae</taxon>
        <taxon>Winogradskyella</taxon>
    </lineage>
</organism>
<feature type="transmembrane region" description="Helical" evidence="1">
    <location>
        <begin position="82"/>
        <end position="102"/>
    </location>
</feature>
<dbReference type="RefSeq" id="WP_386113408.1">
    <property type="nucleotide sequence ID" value="NZ_JBHTKM010000004.1"/>
</dbReference>
<keyword evidence="1" id="KW-0812">Transmembrane</keyword>
<accession>A0ABW3KLX6</accession>
<gene>
    <name evidence="2" type="ORF">ACFQ13_01795</name>
</gene>
<proteinExistence type="predicted"/>
<evidence type="ECO:0000256" key="1">
    <source>
        <dbReference type="SAM" id="Phobius"/>
    </source>
</evidence>
<keyword evidence="1" id="KW-1133">Transmembrane helix</keyword>
<feature type="transmembrane region" description="Helical" evidence="1">
    <location>
        <begin position="12"/>
        <end position="32"/>
    </location>
</feature>
<feature type="transmembrane region" description="Helical" evidence="1">
    <location>
        <begin position="258"/>
        <end position="277"/>
    </location>
</feature>
<feature type="transmembrane region" description="Helical" evidence="1">
    <location>
        <begin position="289"/>
        <end position="308"/>
    </location>
</feature>
<name>A0ABW3KLX6_9FLAO</name>
<dbReference type="EMBL" id="JBHTKM010000004">
    <property type="protein sequence ID" value="MFD1014640.1"/>
    <property type="molecule type" value="Genomic_DNA"/>
</dbReference>
<feature type="transmembrane region" description="Helical" evidence="1">
    <location>
        <begin position="233"/>
        <end position="251"/>
    </location>
</feature>
<protein>
    <recommendedName>
        <fullName evidence="4">DUF4407 domain-containing protein</fullName>
    </recommendedName>
</protein>
<reference evidence="3" key="1">
    <citation type="journal article" date="2019" name="Int. J. Syst. Evol. Microbiol.">
        <title>The Global Catalogue of Microorganisms (GCM) 10K type strain sequencing project: providing services to taxonomists for standard genome sequencing and annotation.</title>
        <authorList>
            <consortium name="The Broad Institute Genomics Platform"/>
            <consortium name="The Broad Institute Genome Sequencing Center for Infectious Disease"/>
            <person name="Wu L."/>
            <person name="Ma J."/>
        </authorList>
    </citation>
    <scope>NUCLEOTIDE SEQUENCE [LARGE SCALE GENOMIC DNA]</scope>
    <source>
        <strain evidence="3">CCUG 56098</strain>
    </source>
</reference>
<keyword evidence="3" id="KW-1185">Reference proteome</keyword>